<evidence type="ECO:0000313" key="3">
    <source>
        <dbReference type="Proteomes" id="UP000325313"/>
    </source>
</evidence>
<organism evidence="2 3">
    <name type="scientific">Puccinia graminis f. sp. tritici</name>
    <dbReference type="NCBI Taxonomy" id="56615"/>
    <lineage>
        <taxon>Eukaryota</taxon>
        <taxon>Fungi</taxon>
        <taxon>Dikarya</taxon>
        <taxon>Basidiomycota</taxon>
        <taxon>Pucciniomycotina</taxon>
        <taxon>Pucciniomycetes</taxon>
        <taxon>Pucciniales</taxon>
        <taxon>Pucciniaceae</taxon>
        <taxon>Puccinia</taxon>
    </lineage>
</organism>
<proteinExistence type="predicted"/>
<comment type="caution">
    <text evidence="2">The sequence shown here is derived from an EMBL/GenBank/DDBJ whole genome shotgun (WGS) entry which is preliminary data.</text>
</comment>
<reference evidence="2 3" key="1">
    <citation type="submission" date="2019-05" db="EMBL/GenBank/DDBJ databases">
        <title>Emergence of the Ug99 lineage of the wheat stem rust pathogen through somatic hybridization.</title>
        <authorList>
            <person name="Li F."/>
            <person name="Upadhyaya N.M."/>
            <person name="Sperschneider J."/>
            <person name="Matny O."/>
            <person name="Nguyen-Phuc H."/>
            <person name="Mago R."/>
            <person name="Raley C."/>
            <person name="Miller M.E."/>
            <person name="Silverstein K.A.T."/>
            <person name="Henningsen E."/>
            <person name="Hirsch C.D."/>
            <person name="Visser B."/>
            <person name="Pretorius Z.A."/>
            <person name="Steffenson B.J."/>
            <person name="Schwessinger B."/>
            <person name="Dodds P.N."/>
            <person name="Figueroa M."/>
        </authorList>
    </citation>
    <scope>NUCLEOTIDE SEQUENCE [LARGE SCALE GENOMIC DNA]</scope>
    <source>
        <strain evidence="2 3">Ug99</strain>
    </source>
</reference>
<feature type="compositionally biased region" description="Polar residues" evidence="1">
    <location>
        <begin position="17"/>
        <end position="27"/>
    </location>
</feature>
<gene>
    <name evidence="2" type="ORF">PGTUg99_000103</name>
</gene>
<dbReference type="Proteomes" id="UP000325313">
    <property type="component" value="Unassembled WGS sequence"/>
</dbReference>
<evidence type="ECO:0000313" key="2">
    <source>
        <dbReference type="EMBL" id="KAA1134538.1"/>
    </source>
</evidence>
<accession>A0A5B0S9D4</accession>
<feature type="compositionally biased region" description="Basic and acidic residues" evidence="1">
    <location>
        <begin position="60"/>
        <end position="69"/>
    </location>
</feature>
<sequence length="85" mass="9318">MTLPVGEIHSPIKDPLTSHSDSESSTPPLWYTRMSKKAVVIHLSIEQVAVGDMLGPTTHEQNKGLKKSQDFQAIVNGGKEESDFD</sequence>
<dbReference type="EMBL" id="VDEP01000051">
    <property type="protein sequence ID" value="KAA1134538.1"/>
    <property type="molecule type" value="Genomic_DNA"/>
</dbReference>
<feature type="region of interest" description="Disordered" evidence="1">
    <location>
        <begin position="1"/>
        <end position="28"/>
    </location>
</feature>
<protein>
    <submittedName>
        <fullName evidence="2">Uncharacterized protein</fullName>
    </submittedName>
</protein>
<evidence type="ECO:0000256" key="1">
    <source>
        <dbReference type="SAM" id="MobiDB-lite"/>
    </source>
</evidence>
<name>A0A5B0S9D4_PUCGR</name>
<dbReference type="AlphaFoldDB" id="A0A5B0S9D4"/>
<feature type="region of interest" description="Disordered" evidence="1">
    <location>
        <begin position="57"/>
        <end position="85"/>
    </location>
</feature>